<accession>A0AA35VL09</accession>
<evidence type="ECO:0000313" key="1">
    <source>
        <dbReference type="EMBL" id="CAI9268285.1"/>
    </source>
</evidence>
<sequence>MAASNYTALLNTQDQPKEIGVIVKYLKKFPLAYAVLSSSLTLQSLISKVFQSTVISTRARSKQLDVEFDLFQAALVLNKEEFAVTLGLSEFSPKRHTFFTPTSAQLLITFKETGYKFEDEKNHAFQEFENLVFPHHGTFSVPSSLDVTSDQLVMQSL</sequence>
<reference evidence="1" key="1">
    <citation type="submission" date="2023-04" db="EMBL/GenBank/DDBJ databases">
        <authorList>
            <person name="Vijverberg K."/>
            <person name="Xiong W."/>
            <person name="Schranz E."/>
        </authorList>
    </citation>
    <scope>NUCLEOTIDE SEQUENCE</scope>
</reference>
<keyword evidence="2" id="KW-1185">Reference proteome</keyword>
<dbReference type="EMBL" id="OX465077">
    <property type="protein sequence ID" value="CAI9268285.1"/>
    <property type="molecule type" value="Genomic_DNA"/>
</dbReference>
<protein>
    <submittedName>
        <fullName evidence="1">Uncharacterized protein</fullName>
    </submittedName>
</protein>
<organism evidence="1 2">
    <name type="scientific">Lactuca saligna</name>
    <name type="common">Willowleaf lettuce</name>
    <dbReference type="NCBI Taxonomy" id="75948"/>
    <lineage>
        <taxon>Eukaryota</taxon>
        <taxon>Viridiplantae</taxon>
        <taxon>Streptophyta</taxon>
        <taxon>Embryophyta</taxon>
        <taxon>Tracheophyta</taxon>
        <taxon>Spermatophyta</taxon>
        <taxon>Magnoliopsida</taxon>
        <taxon>eudicotyledons</taxon>
        <taxon>Gunneridae</taxon>
        <taxon>Pentapetalae</taxon>
        <taxon>asterids</taxon>
        <taxon>campanulids</taxon>
        <taxon>Asterales</taxon>
        <taxon>Asteraceae</taxon>
        <taxon>Cichorioideae</taxon>
        <taxon>Cichorieae</taxon>
        <taxon>Lactucinae</taxon>
        <taxon>Lactuca</taxon>
    </lineage>
</organism>
<name>A0AA35VL09_LACSI</name>
<evidence type="ECO:0000313" key="2">
    <source>
        <dbReference type="Proteomes" id="UP001177003"/>
    </source>
</evidence>
<dbReference type="AlphaFoldDB" id="A0AA35VL09"/>
<gene>
    <name evidence="1" type="ORF">LSALG_LOCUS8718</name>
</gene>
<dbReference type="Proteomes" id="UP001177003">
    <property type="component" value="Chromosome 1"/>
</dbReference>
<proteinExistence type="predicted"/>